<evidence type="ECO:0000256" key="6">
    <source>
        <dbReference type="ARBA" id="ARBA00022840"/>
    </source>
</evidence>
<comment type="caution">
    <text evidence="11">The sequence shown here is derived from an EMBL/GenBank/DDBJ whole genome shotgun (WGS) entry which is preliminary data.</text>
</comment>
<keyword evidence="7 10" id="KW-1133">Transmembrane helix</keyword>
<evidence type="ECO:0000256" key="4">
    <source>
        <dbReference type="ARBA" id="ARBA00022692"/>
    </source>
</evidence>
<evidence type="ECO:0000313" key="12">
    <source>
        <dbReference type="Proteomes" id="UP001203338"/>
    </source>
</evidence>
<evidence type="ECO:0000256" key="1">
    <source>
        <dbReference type="ARBA" id="ARBA00004141"/>
    </source>
</evidence>
<feature type="transmembrane region" description="Helical" evidence="10">
    <location>
        <begin position="150"/>
        <end position="171"/>
    </location>
</feature>
<organism evidence="11 12">
    <name type="scientific">Parendozoicomonas callyspongiae</name>
    <dbReference type="NCBI Taxonomy" id="2942213"/>
    <lineage>
        <taxon>Bacteria</taxon>
        <taxon>Pseudomonadati</taxon>
        <taxon>Pseudomonadota</taxon>
        <taxon>Gammaproteobacteria</taxon>
        <taxon>Oceanospirillales</taxon>
        <taxon>Endozoicomonadaceae</taxon>
        <taxon>Parendozoicomonas</taxon>
    </lineage>
</organism>
<keyword evidence="8 10" id="KW-0472">Membrane</keyword>
<keyword evidence="3 10" id="KW-0813">Transport</keyword>
<dbReference type="InterPro" id="IPR036259">
    <property type="entry name" value="MFS_trans_sf"/>
</dbReference>
<dbReference type="SUPFAM" id="SSF103473">
    <property type="entry name" value="MFS general substrate transporter"/>
    <property type="match status" value="1"/>
</dbReference>
<evidence type="ECO:0000256" key="2">
    <source>
        <dbReference type="ARBA" id="ARBA00007127"/>
    </source>
</evidence>
<proteinExistence type="inferred from homology"/>
<feature type="transmembrane region" description="Helical" evidence="10">
    <location>
        <begin position="59"/>
        <end position="80"/>
    </location>
</feature>
<feature type="transmembrane region" description="Helical" evidence="10">
    <location>
        <begin position="350"/>
        <end position="369"/>
    </location>
</feature>
<evidence type="ECO:0000256" key="8">
    <source>
        <dbReference type="ARBA" id="ARBA00023136"/>
    </source>
</evidence>
<evidence type="ECO:0000256" key="5">
    <source>
        <dbReference type="ARBA" id="ARBA00022741"/>
    </source>
</evidence>
<keyword evidence="6 10" id="KW-0067">ATP-binding</keyword>
<feature type="transmembrane region" description="Helical" evidence="10">
    <location>
        <begin position="253"/>
        <end position="272"/>
    </location>
</feature>
<reference evidence="11 12" key="1">
    <citation type="submission" date="2022-05" db="EMBL/GenBank/DDBJ databases">
        <authorList>
            <person name="Park J.-S."/>
        </authorList>
    </citation>
    <scope>NUCLEOTIDE SEQUENCE [LARGE SCALE GENOMIC DNA]</scope>
    <source>
        <strain evidence="11 12">2012CJ34-2</strain>
    </source>
</reference>
<dbReference type="RefSeq" id="WP_249697489.1">
    <property type="nucleotide sequence ID" value="NZ_JAMFLX010000002.1"/>
</dbReference>
<feature type="transmembrane region" description="Helical" evidence="10">
    <location>
        <begin position="34"/>
        <end position="52"/>
    </location>
</feature>
<dbReference type="PANTHER" id="PTHR31187">
    <property type="match status" value="1"/>
</dbReference>
<evidence type="ECO:0000256" key="10">
    <source>
        <dbReference type="RuleBase" id="RU363121"/>
    </source>
</evidence>
<comment type="subcellular location">
    <subcellularLocation>
        <location evidence="1 10">Membrane</location>
        <topology evidence="1 10">Multi-pass membrane protein</topology>
    </subcellularLocation>
</comment>
<evidence type="ECO:0000256" key="7">
    <source>
        <dbReference type="ARBA" id="ARBA00022989"/>
    </source>
</evidence>
<feature type="transmembrane region" description="Helical" evidence="10">
    <location>
        <begin position="191"/>
        <end position="209"/>
    </location>
</feature>
<keyword evidence="12" id="KW-1185">Reference proteome</keyword>
<feature type="transmembrane region" description="Helical" evidence="10">
    <location>
        <begin position="111"/>
        <end position="138"/>
    </location>
</feature>
<feature type="transmembrane region" description="Helical" evidence="10">
    <location>
        <begin position="319"/>
        <end position="338"/>
    </location>
</feature>
<comment type="similarity">
    <text evidence="2 10">Belongs to the ADP/ATP translocase tlc family.</text>
</comment>
<feature type="transmembrane region" description="Helical" evidence="10">
    <location>
        <begin position="419"/>
        <end position="447"/>
    </location>
</feature>
<dbReference type="Pfam" id="PF03219">
    <property type="entry name" value="TLC"/>
    <property type="match status" value="1"/>
</dbReference>
<feature type="transmembrane region" description="Helical" evidence="10">
    <location>
        <begin position="292"/>
        <end position="312"/>
    </location>
</feature>
<dbReference type="Proteomes" id="UP001203338">
    <property type="component" value="Unassembled WGS sequence"/>
</dbReference>
<comment type="function">
    <text evidence="9">Provides the rickettsial cell with host ATP in exchange for rickettsial ADP. This is an obligate exchange system. This energy acquiring activity is an important component of rickettsial parasitism.</text>
</comment>
<evidence type="ECO:0000256" key="3">
    <source>
        <dbReference type="ARBA" id="ARBA00022448"/>
    </source>
</evidence>
<gene>
    <name evidence="11" type="ORF">M3P05_01610</name>
</gene>
<protein>
    <recommendedName>
        <fullName evidence="10">ADP,ATP carrier protein</fullName>
    </recommendedName>
</protein>
<accession>A0ABT0PB91</accession>
<name>A0ABT0PB91_9GAMM</name>
<evidence type="ECO:0000256" key="9">
    <source>
        <dbReference type="ARBA" id="ARBA00024792"/>
    </source>
</evidence>
<sequence>MLFCTVINFDIARNLKETLLVTRMGAEAIPFVKFWVVMPAALVFLITYSWLANHLSKAWLFRVSIIPFIIWMLAFTWLIYPALDELAPGRLCDFLENWLPVQLQIVTELLYYWPLVVLFTAAELWGAAVISILFWTTANDLHTSDSAEKSYPWIAMLGNLASLVSGPLILFCISNNSSQGAAGWQLSMNQLSVLFLINGIIILLLHNSCNKQRCKKSSIIKRQALSSESKAPVTHLPLTESIRFLSHSTNVRYIALVMLFYCVCINMLEVAWKSQVVQVFATELEYATFMGKMTLMSGFGCIVCGLCLFRLLSKGWQAAALATPVLMLITAVPFFLIVLYNQNQLSTTGFFSVELLSLSVYIGLISNVLSKSAKYTLFDATKEMVFVPLGNEEKYKGKAAIELLVSRLGKSGSAFMQQLLIIVLGSLSLAMIWLGGIFFIAVLWWLVVIGVLDKSRNNAKANPEIKVIT</sequence>
<keyword evidence="4 10" id="KW-0812">Transmembrane</keyword>
<dbReference type="PANTHER" id="PTHR31187:SF1">
    <property type="entry name" value="ADP,ATP CARRIER PROTEIN 1"/>
    <property type="match status" value="1"/>
</dbReference>
<dbReference type="InterPro" id="IPR004667">
    <property type="entry name" value="ADP_ATP_car_bac_type"/>
</dbReference>
<keyword evidence="5 10" id="KW-0547">Nucleotide-binding</keyword>
<evidence type="ECO:0000313" key="11">
    <source>
        <dbReference type="EMBL" id="MCL6268650.1"/>
    </source>
</evidence>
<dbReference type="EMBL" id="JAMFLX010000002">
    <property type="protein sequence ID" value="MCL6268650.1"/>
    <property type="molecule type" value="Genomic_DNA"/>
</dbReference>